<protein>
    <submittedName>
        <fullName evidence="1">Uncharacterized protein</fullName>
    </submittedName>
</protein>
<dbReference type="Proteomes" id="UP000620874">
    <property type="component" value="Unassembled WGS sequence"/>
</dbReference>
<dbReference type="EMBL" id="JACSPP010000041">
    <property type="protein sequence ID" value="MBD8041169.1"/>
    <property type="molecule type" value="Genomic_DNA"/>
</dbReference>
<accession>A0ABR8YAS4</accession>
<reference evidence="1 2" key="1">
    <citation type="submission" date="2020-08" db="EMBL/GenBank/DDBJ databases">
        <title>A Genomic Blueprint of the Chicken Gut Microbiome.</title>
        <authorList>
            <person name="Gilroy R."/>
            <person name="Ravi A."/>
            <person name="Getino M."/>
            <person name="Pursley I."/>
            <person name="Horton D.L."/>
            <person name="Alikhan N.-F."/>
            <person name="Baker D."/>
            <person name="Gharbi K."/>
            <person name="Hall N."/>
            <person name="Watson M."/>
            <person name="Adriaenssens E.M."/>
            <person name="Foster-Nyarko E."/>
            <person name="Jarju S."/>
            <person name="Secka A."/>
            <person name="Antonio M."/>
            <person name="Oren A."/>
            <person name="Chaudhuri R."/>
            <person name="La Ragione R.M."/>
            <person name="Hildebrand F."/>
            <person name="Pallen M.J."/>
        </authorList>
    </citation>
    <scope>NUCLEOTIDE SEQUENCE [LARGE SCALE GENOMIC DNA]</scope>
    <source>
        <strain evidence="1 2">Sa1CVN1</strain>
    </source>
</reference>
<gene>
    <name evidence="1" type="ORF">H9625_12125</name>
</gene>
<proteinExistence type="predicted"/>
<evidence type="ECO:0000313" key="2">
    <source>
        <dbReference type="Proteomes" id="UP000620874"/>
    </source>
</evidence>
<comment type="caution">
    <text evidence="1">The sequence shown here is derived from an EMBL/GenBank/DDBJ whole genome shotgun (WGS) entry which is preliminary data.</text>
</comment>
<sequence>MALLPSDVLAKGGSCSWETVEAGAGLCPIGLAALRGEAWGIAGRCPTVVTPGGCLRCCPCVGFARVSASPQAPARL</sequence>
<dbReference type="RefSeq" id="WP_191764541.1">
    <property type="nucleotide sequence ID" value="NZ_JACSPP010000041.1"/>
</dbReference>
<evidence type="ECO:0000313" key="1">
    <source>
        <dbReference type="EMBL" id="MBD8041169.1"/>
    </source>
</evidence>
<name>A0ABR8YAS4_9BACT</name>
<keyword evidence="2" id="KW-1185">Reference proteome</keyword>
<organism evidence="1 2">
    <name type="scientific">Phocaeicola intestinalis</name>
    <dbReference type="NCBI Taxonomy" id="2762212"/>
    <lineage>
        <taxon>Bacteria</taxon>
        <taxon>Pseudomonadati</taxon>
        <taxon>Bacteroidota</taxon>
        <taxon>Bacteroidia</taxon>
        <taxon>Bacteroidales</taxon>
        <taxon>Bacteroidaceae</taxon>
        <taxon>Phocaeicola</taxon>
    </lineage>
</organism>